<dbReference type="InterPro" id="IPR000873">
    <property type="entry name" value="AMP-dep_synth/lig_dom"/>
</dbReference>
<dbReference type="Proteomes" id="UP001175226">
    <property type="component" value="Unassembled WGS sequence"/>
</dbReference>
<keyword evidence="6" id="KW-1185">Reference proteome</keyword>
<dbReference type="PANTHER" id="PTHR43439">
    <property type="entry name" value="PHENYLACETATE-COENZYME A LIGASE"/>
    <property type="match status" value="1"/>
</dbReference>
<dbReference type="AlphaFoldDB" id="A0AA39K432"/>
<dbReference type="InterPro" id="IPR036291">
    <property type="entry name" value="NAD(P)-bd_dom_sf"/>
</dbReference>
<proteinExistence type="predicted"/>
<accession>A0AA39K432</accession>
<dbReference type="Pfam" id="PF07993">
    <property type="entry name" value="NAD_binding_4"/>
    <property type="match status" value="1"/>
</dbReference>
<dbReference type="Pfam" id="PF23562">
    <property type="entry name" value="AMP-binding_C_3"/>
    <property type="match status" value="1"/>
</dbReference>
<dbReference type="SUPFAM" id="SSF56801">
    <property type="entry name" value="Acetyl-CoA synthetase-like"/>
    <property type="match status" value="1"/>
</dbReference>
<dbReference type="PANTHER" id="PTHR43439:SF2">
    <property type="entry name" value="ENZYME, PUTATIVE (JCVI)-RELATED"/>
    <property type="match status" value="1"/>
</dbReference>
<comment type="caution">
    <text evidence="5">The sequence shown here is derived from an EMBL/GenBank/DDBJ whole genome shotgun (WGS) entry which is preliminary data.</text>
</comment>
<evidence type="ECO:0000259" key="3">
    <source>
        <dbReference type="Pfam" id="PF00501"/>
    </source>
</evidence>
<dbReference type="InterPro" id="IPR051414">
    <property type="entry name" value="Adenylate-forming_Reductase"/>
</dbReference>
<feature type="domain" description="Thioester reductase (TE)" evidence="4">
    <location>
        <begin position="720"/>
        <end position="961"/>
    </location>
</feature>
<dbReference type="SUPFAM" id="SSF51735">
    <property type="entry name" value="NAD(P)-binding Rossmann-fold domains"/>
    <property type="match status" value="1"/>
</dbReference>
<sequence length="1088" mass="119525">MAFLLPPPNKTLHCIDGWTVPPLDGSLTVPEIYDFHYDNNSNHAVFAYGNPEGNGITFVPYSKVIPAAHRAGWLIANAANFDLQQDRAVRPLVAVLAASDTITFFTTFLGMFRAGIPFLALSPRNSPAALAHLLKTTKPTHLFISADASLLELVRDSFKLLDGGHVPVIASMPSYEDLYINNGSFIRLPPRERDMNARTVVAHSSGSTSFPKPSVWNDKVCSQASMAPWFGDYNLCGEIFSCHCLALYHSAGINFINWLATTGMIMAVFPPSSPAVIPSFDAVFDGFVATHAAYGFVPPIFLEEWSRDPLKVAHLKTLKGIVWGGAPLNPTVGNYLTNEGCKLILIYGITEAGVLSKFFTATLGKDWQYTMINPIFSLELVPEGDGTYEGIAVLSIINTKHRGRDAYATNDLFLPHPSLPGLWRLVGRKDDQIVLSSGEKVCPPSQSILARDPHVTAGLYFGHGKFQNGLLVELKPQFVFDPSDQASVIKYRSLIWPTIEKMNELAMGHSQLFKEMIIFSDPAKPFSFNVKGSPRRSVVLKEYQAEIEALYDTVEDNMDIEPPLSWSPSASLSFIRAVMNNTLTHPIKDNDDIFEHGCDSLRAARMRNTIIRALRTTQPEKVKLINPNFIYDHPRITALAEFVSDSVDIQKSDIRSSRLENIQAMLDRHASSFSRAVVPRQSYVFTSFPGSLLTRSLFVVCSSFRSLALALPSRGDVILITGTTGGLGAATLAKLACAGSVHKIFAINRSAKDGCNLMERQKKALESRGYDPAIASLSKVALIEADLTEPGFGIETSIEKEIRESVTHIIHIAWRVDFNLPLSSFEGNLKGMRALIDLALSSPRSKTPNFLFISSVGVLGNIPGTAKDILELPIDDPSDVVGQGYSESKWVGEQMLYRATKEMSLRPLIARVGQIAGGVNGSWNTSDWIPAIVKSSRALGCLPEFKGMSTWIPLDIAAGAIADLRNASTPTLTVHLVHPNPTATREIFETMAQYLGAPLHPYREWLSALEVAAENPKSSSDDIPALKLLQFFQNGIKSEEEGKEPIGIPTLDCTEAKRASTHLRNAKPIQTEDVLSWLQYWSRVGFLP</sequence>
<feature type="domain" description="AMP-dependent synthetase/ligase" evidence="3">
    <location>
        <begin position="96"/>
        <end position="367"/>
    </location>
</feature>
<dbReference type="Gene3D" id="3.40.50.12780">
    <property type="entry name" value="N-terminal domain of ligase-like"/>
    <property type="match status" value="1"/>
</dbReference>
<dbReference type="Gene3D" id="1.10.1200.10">
    <property type="entry name" value="ACP-like"/>
    <property type="match status" value="1"/>
</dbReference>
<name>A0AA39K432_9AGAR</name>
<reference evidence="5" key="1">
    <citation type="submission" date="2023-06" db="EMBL/GenBank/DDBJ databases">
        <authorList>
            <consortium name="Lawrence Berkeley National Laboratory"/>
            <person name="Ahrendt S."/>
            <person name="Sahu N."/>
            <person name="Indic B."/>
            <person name="Wong-Bajracharya J."/>
            <person name="Merenyi Z."/>
            <person name="Ke H.-M."/>
            <person name="Monk M."/>
            <person name="Kocsube S."/>
            <person name="Drula E."/>
            <person name="Lipzen A."/>
            <person name="Balint B."/>
            <person name="Henrissat B."/>
            <person name="Andreopoulos B."/>
            <person name="Martin F.M."/>
            <person name="Harder C.B."/>
            <person name="Rigling D."/>
            <person name="Ford K.L."/>
            <person name="Foster G.D."/>
            <person name="Pangilinan J."/>
            <person name="Papanicolaou A."/>
            <person name="Barry K."/>
            <person name="LaButti K."/>
            <person name="Viragh M."/>
            <person name="Koriabine M."/>
            <person name="Yan M."/>
            <person name="Riley R."/>
            <person name="Champramary S."/>
            <person name="Plett K.L."/>
            <person name="Tsai I.J."/>
            <person name="Slot J."/>
            <person name="Sipos G."/>
            <person name="Plett J."/>
            <person name="Nagy L.G."/>
            <person name="Grigoriev I.V."/>
        </authorList>
    </citation>
    <scope>NUCLEOTIDE SEQUENCE</scope>
    <source>
        <strain evidence="5">FPL87.14</strain>
    </source>
</reference>
<dbReference type="EMBL" id="JAUEPT010000005">
    <property type="protein sequence ID" value="KAK0451828.1"/>
    <property type="molecule type" value="Genomic_DNA"/>
</dbReference>
<dbReference type="InterPro" id="IPR042099">
    <property type="entry name" value="ANL_N_sf"/>
</dbReference>
<keyword evidence="2" id="KW-0597">Phosphoprotein</keyword>
<protein>
    <submittedName>
        <fullName evidence="5">Acetyl-CoA synthetase-like protein</fullName>
    </submittedName>
</protein>
<dbReference type="Pfam" id="PF00501">
    <property type="entry name" value="AMP-binding"/>
    <property type="match status" value="1"/>
</dbReference>
<dbReference type="InterPro" id="IPR036736">
    <property type="entry name" value="ACP-like_sf"/>
</dbReference>
<dbReference type="SUPFAM" id="SSF47336">
    <property type="entry name" value="ACP-like"/>
    <property type="match status" value="1"/>
</dbReference>
<evidence type="ECO:0000313" key="6">
    <source>
        <dbReference type="Proteomes" id="UP001175226"/>
    </source>
</evidence>
<gene>
    <name evidence="5" type="ORF">EV421DRAFT_1888476</name>
</gene>
<evidence type="ECO:0000256" key="1">
    <source>
        <dbReference type="ARBA" id="ARBA00022450"/>
    </source>
</evidence>
<evidence type="ECO:0000259" key="4">
    <source>
        <dbReference type="Pfam" id="PF07993"/>
    </source>
</evidence>
<evidence type="ECO:0000313" key="5">
    <source>
        <dbReference type="EMBL" id="KAK0451828.1"/>
    </source>
</evidence>
<keyword evidence="1" id="KW-0596">Phosphopantetheine</keyword>
<evidence type="ECO:0000256" key="2">
    <source>
        <dbReference type="ARBA" id="ARBA00022553"/>
    </source>
</evidence>
<organism evidence="5 6">
    <name type="scientific">Armillaria borealis</name>
    <dbReference type="NCBI Taxonomy" id="47425"/>
    <lineage>
        <taxon>Eukaryota</taxon>
        <taxon>Fungi</taxon>
        <taxon>Dikarya</taxon>
        <taxon>Basidiomycota</taxon>
        <taxon>Agaricomycotina</taxon>
        <taxon>Agaricomycetes</taxon>
        <taxon>Agaricomycetidae</taxon>
        <taxon>Agaricales</taxon>
        <taxon>Marasmiineae</taxon>
        <taxon>Physalacriaceae</taxon>
        <taxon>Armillaria</taxon>
    </lineage>
</organism>
<dbReference type="InterPro" id="IPR013120">
    <property type="entry name" value="FAR_NAD-bd"/>
</dbReference>
<dbReference type="Gene3D" id="3.40.50.720">
    <property type="entry name" value="NAD(P)-binding Rossmann-like Domain"/>
    <property type="match status" value="1"/>
</dbReference>